<dbReference type="EMBL" id="CZCZ02000017">
    <property type="protein sequence ID" value="CAC5345512.1"/>
    <property type="molecule type" value="Genomic_DNA"/>
</dbReference>
<comment type="caution">
    <text evidence="1">The sequence shown here is derived from an EMBL/GenBank/DDBJ whole genome shotgun (WGS) entry which is preliminary data.</text>
</comment>
<protein>
    <submittedName>
        <fullName evidence="1">Uncharacterized protein</fullName>
    </submittedName>
</protein>
<gene>
    <name evidence="1" type="ORF">PLAN_70089</name>
</gene>
<reference evidence="1" key="1">
    <citation type="submission" date="2020-05" db="EMBL/GenBank/DDBJ databases">
        <authorList>
            <consortium name="Genoscope - CEA"/>
            <person name="William W."/>
        </authorList>
    </citation>
    <scope>NUCLEOTIDE SEQUENCE [LARGE SCALE GENOMIC DNA]</scope>
    <source>
        <strain evidence="1">PCC 7821</strain>
    </source>
</reference>
<accession>A0A6J7ZS38</accession>
<evidence type="ECO:0000313" key="1">
    <source>
        <dbReference type="EMBL" id="CAC5345512.1"/>
    </source>
</evidence>
<proteinExistence type="predicted"/>
<dbReference type="Proteomes" id="UP000196521">
    <property type="component" value="Unassembled WGS sequence"/>
</dbReference>
<sequence length="60" mass="7031">MCVRKVQNARVGFQVKNNDSWELGTGNREQTLPRVVYWISFCQIPNLDALRRLYSATHYS</sequence>
<organism evidence="1 2">
    <name type="scientific">Planktothrix rubescens CCAP 1459/22</name>
    <dbReference type="NCBI Taxonomy" id="329571"/>
    <lineage>
        <taxon>Bacteria</taxon>
        <taxon>Bacillati</taxon>
        <taxon>Cyanobacteriota</taxon>
        <taxon>Cyanophyceae</taxon>
        <taxon>Oscillatoriophycideae</taxon>
        <taxon>Oscillatoriales</taxon>
        <taxon>Microcoleaceae</taxon>
        <taxon>Planktothrix</taxon>
    </lineage>
</organism>
<dbReference type="AlphaFoldDB" id="A0A6J7ZS38"/>
<keyword evidence="2" id="KW-1185">Reference proteome</keyword>
<name>A0A6J7ZS38_PLARU</name>
<evidence type="ECO:0000313" key="2">
    <source>
        <dbReference type="Proteomes" id="UP000196521"/>
    </source>
</evidence>